<feature type="region of interest" description="Disordered" evidence="6">
    <location>
        <begin position="316"/>
        <end position="351"/>
    </location>
</feature>
<reference evidence="8 9" key="1">
    <citation type="journal article" date="2024" name="Nat. Commun.">
        <title>Phylogenomics reveals the evolutionary origins of lichenization in chlorophyte algae.</title>
        <authorList>
            <person name="Puginier C."/>
            <person name="Libourel C."/>
            <person name="Otte J."/>
            <person name="Skaloud P."/>
            <person name="Haon M."/>
            <person name="Grisel S."/>
            <person name="Petersen M."/>
            <person name="Berrin J.G."/>
            <person name="Delaux P.M."/>
            <person name="Dal Grande F."/>
            <person name="Keller J."/>
        </authorList>
    </citation>
    <scope>NUCLEOTIDE SEQUENCE [LARGE SCALE GENOMIC DNA]</scope>
    <source>
        <strain evidence="8 9">SAG 2036</strain>
    </source>
</reference>
<keyword evidence="9" id="KW-1185">Reference proteome</keyword>
<keyword evidence="4 7" id="KW-0472">Membrane</keyword>
<evidence type="ECO:0000256" key="5">
    <source>
        <dbReference type="ARBA" id="ARBA00049660"/>
    </source>
</evidence>
<comment type="caution">
    <text evidence="8">The sequence shown here is derived from an EMBL/GenBank/DDBJ whole genome shotgun (WGS) entry which is preliminary data.</text>
</comment>
<dbReference type="Pfam" id="PF01226">
    <property type="entry name" value="Form_Nir_trans"/>
    <property type="match status" value="1"/>
</dbReference>
<feature type="transmembrane region" description="Helical" evidence="7">
    <location>
        <begin position="69"/>
        <end position="90"/>
    </location>
</feature>
<evidence type="ECO:0000313" key="9">
    <source>
        <dbReference type="Proteomes" id="UP001465755"/>
    </source>
</evidence>
<organism evidence="8 9">
    <name type="scientific">Symbiochloris irregularis</name>
    <dbReference type="NCBI Taxonomy" id="706552"/>
    <lineage>
        <taxon>Eukaryota</taxon>
        <taxon>Viridiplantae</taxon>
        <taxon>Chlorophyta</taxon>
        <taxon>core chlorophytes</taxon>
        <taxon>Trebouxiophyceae</taxon>
        <taxon>Trebouxiales</taxon>
        <taxon>Trebouxiaceae</taxon>
        <taxon>Symbiochloris</taxon>
    </lineage>
</organism>
<accession>A0AAW1PE57</accession>
<dbReference type="Gene3D" id="1.20.1080.10">
    <property type="entry name" value="Glycerol uptake facilitator protein"/>
    <property type="match status" value="1"/>
</dbReference>
<feature type="transmembrane region" description="Helical" evidence="7">
    <location>
        <begin position="149"/>
        <end position="171"/>
    </location>
</feature>
<feature type="compositionally biased region" description="Basic and acidic residues" evidence="6">
    <location>
        <begin position="327"/>
        <end position="337"/>
    </location>
</feature>
<dbReference type="InterPro" id="IPR023271">
    <property type="entry name" value="Aquaporin-like"/>
</dbReference>
<feature type="transmembrane region" description="Helical" evidence="7">
    <location>
        <begin position="278"/>
        <end position="300"/>
    </location>
</feature>
<evidence type="ECO:0000256" key="7">
    <source>
        <dbReference type="SAM" id="Phobius"/>
    </source>
</evidence>
<evidence type="ECO:0008006" key="10">
    <source>
        <dbReference type="Google" id="ProtNLM"/>
    </source>
</evidence>
<dbReference type="Proteomes" id="UP001465755">
    <property type="component" value="Unassembled WGS sequence"/>
</dbReference>
<name>A0AAW1PE57_9CHLO</name>
<feature type="transmembrane region" description="Helical" evidence="7">
    <location>
        <begin position="229"/>
        <end position="258"/>
    </location>
</feature>
<dbReference type="PANTHER" id="PTHR30520">
    <property type="entry name" value="FORMATE TRANSPORTER-RELATED"/>
    <property type="match status" value="1"/>
</dbReference>
<feature type="transmembrane region" description="Helical" evidence="7">
    <location>
        <begin position="195"/>
        <end position="217"/>
    </location>
</feature>
<evidence type="ECO:0000256" key="2">
    <source>
        <dbReference type="ARBA" id="ARBA00022692"/>
    </source>
</evidence>
<dbReference type="PROSITE" id="PS01006">
    <property type="entry name" value="FORMATE_NITRITE_TP_2"/>
    <property type="match status" value="1"/>
</dbReference>
<dbReference type="AlphaFoldDB" id="A0AAW1PE57"/>
<dbReference type="GO" id="GO:0005886">
    <property type="term" value="C:plasma membrane"/>
    <property type="evidence" value="ECO:0007669"/>
    <property type="project" value="TreeGrafter"/>
</dbReference>
<dbReference type="InterPro" id="IPR024002">
    <property type="entry name" value="For/NO2_transpt_CS"/>
</dbReference>
<comment type="subcellular location">
    <subcellularLocation>
        <location evidence="1">Membrane</location>
        <topology evidence="1">Multi-pass membrane protein</topology>
    </subcellularLocation>
</comment>
<feature type="transmembrane region" description="Helical" evidence="7">
    <location>
        <begin position="106"/>
        <end position="128"/>
    </location>
</feature>
<protein>
    <recommendedName>
        <fullName evidence="10">Formate/nitrite transporter</fullName>
    </recommendedName>
</protein>
<keyword evidence="2 7" id="KW-0812">Transmembrane</keyword>
<dbReference type="PANTHER" id="PTHR30520:SF6">
    <property type="entry name" value="FORMATE_NITRATE FAMILY TRANSPORTER (EUROFUNG)"/>
    <property type="match status" value="1"/>
</dbReference>
<keyword evidence="3 7" id="KW-1133">Transmembrane helix</keyword>
<evidence type="ECO:0000256" key="6">
    <source>
        <dbReference type="SAM" id="MobiDB-lite"/>
    </source>
</evidence>
<evidence type="ECO:0000256" key="1">
    <source>
        <dbReference type="ARBA" id="ARBA00004141"/>
    </source>
</evidence>
<sequence length="351" mass="37612">MTRSVQHWFVHKGAYDGDLKASPATYRRAAAAAAVPRTPTLGCLSPAATYAAIVEIGAHKARTPFWKTFLLGILGGFYISLGGALAYAIGGQLPEILQTDPGLQKLIFACFGLPMSLMLILIAGADLYTFNAACVPAALYEGRANIIQLVSNFIFSFFGNIVGCLIIVWLLDETYIFASPAAKTFPFLQGRQKSYNAWGTEVVRGMFANYLVCLAAWQATAAQDIIGKIFAIFFPVVAFVGTGYSHVIANAFWIPFSIKLGSGIPVGHYIVHSMIPDWLGNTLVAAFVLAGGYALLYGSLGDTINAGYQRILGRSNGSSSDGDYTTDDSRDLGRPDHLSPVIVEESGPKSV</sequence>
<comment type="similarity">
    <text evidence="5">Belongs to the FNT transporter (TC 1.A.16) family.</text>
</comment>
<evidence type="ECO:0000256" key="4">
    <source>
        <dbReference type="ARBA" id="ARBA00023136"/>
    </source>
</evidence>
<dbReference type="GO" id="GO:0015499">
    <property type="term" value="F:formate transmembrane transporter activity"/>
    <property type="evidence" value="ECO:0007669"/>
    <property type="project" value="TreeGrafter"/>
</dbReference>
<gene>
    <name evidence="8" type="ORF">WJX73_004279</name>
</gene>
<dbReference type="EMBL" id="JALJOQ010000028">
    <property type="protein sequence ID" value="KAK9808014.1"/>
    <property type="molecule type" value="Genomic_DNA"/>
</dbReference>
<proteinExistence type="inferred from homology"/>
<evidence type="ECO:0000256" key="3">
    <source>
        <dbReference type="ARBA" id="ARBA00022989"/>
    </source>
</evidence>
<evidence type="ECO:0000313" key="8">
    <source>
        <dbReference type="EMBL" id="KAK9808014.1"/>
    </source>
</evidence>
<dbReference type="InterPro" id="IPR000292">
    <property type="entry name" value="For/NO2_transpt"/>
</dbReference>